<dbReference type="PATRIC" id="fig|888812.3.peg.221"/>
<dbReference type="EMBL" id="AEXZ01000004">
    <property type="protein sequence ID" value="EGD39661.1"/>
    <property type="molecule type" value="Genomic_DNA"/>
</dbReference>
<dbReference type="SUPFAM" id="SSF50249">
    <property type="entry name" value="Nucleic acid-binding proteins"/>
    <property type="match status" value="1"/>
</dbReference>
<dbReference type="PROSITE" id="PS50935">
    <property type="entry name" value="SSB"/>
    <property type="match status" value="1"/>
</dbReference>
<protein>
    <recommendedName>
        <fullName evidence="2 3">Single-stranded DNA-binding protein</fullName>
        <shortName evidence="2">SSB</shortName>
    </recommendedName>
</protein>
<dbReference type="NCBIfam" id="TIGR00621">
    <property type="entry name" value="ssb"/>
    <property type="match status" value="1"/>
</dbReference>
<dbReference type="InterPro" id="IPR000424">
    <property type="entry name" value="Primosome_PriB/ssb"/>
</dbReference>
<accession>F0IQW4</accession>
<dbReference type="CDD" id="cd04496">
    <property type="entry name" value="SSB_OBF"/>
    <property type="match status" value="1"/>
</dbReference>
<dbReference type="GO" id="GO:0006310">
    <property type="term" value="P:DNA recombination"/>
    <property type="evidence" value="ECO:0007669"/>
    <property type="project" value="UniProtKB-UniRule"/>
</dbReference>
<keyword evidence="2" id="KW-0234">DNA repair</keyword>
<evidence type="ECO:0000256" key="3">
    <source>
        <dbReference type="RuleBase" id="RU000524"/>
    </source>
</evidence>
<dbReference type="Pfam" id="PF00436">
    <property type="entry name" value="SSB"/>
    <property type="match status" value="1"/>
</dbReference>
<comment type="subunit">
    <text evidence="2">Homotetramer.</text>
</comment>
<dbReference type="InterPro" id="IPR011344">
    <property type="entry name" value="ssDNA-bd"/>
</dbReference>
<evidence type="ECO:0000313" key="4">
    <source>
        <dbReference type="EMBL" id="EGD39661.1"/>
    </source>
</evidence>
<comment type="function">
    <text evidence="2">Plays an important role in DNA replication, recombination and repair. Binds to ssDNA and to an array of partner proteins to recruit them to their sites of action during DNA metabolism.</text>
</comment>
<organism evidence="4 5">
    <name type="scientific">Streptococcus sanguinis SK160</name>
    <dbReference type="NCBI Taxonomy" id="888812"/>
    <lineage>
        <taxon>Bacteria</taxon>
        <taxon>Bacillati</taxon>
        <taxon>Bacillota</taxon>
        <taxon>Bacilli</taxon>
        <taxon>Lactobacillales</taxon>
        <taxon>Streptococcaceae</taxon>
        <taxon>Streptococcus</taxon>
    </lineage>
</organism>
<name>F0IQW4_STRSA</name>
<reference evidence="4 5" key="1">
    <citation type="submission" date="2011-02" db="EMBL/GenBank/DDBJ databases">
        <authorList>
            <person name="Muzny D."/>
            <person name="Qin X."/>
            <person name="Deng J."/>
            <person name="Jiang H."/>
            <person name="Liu Y."/>
            <person name="Qu J."/>
            <person name="Song X.-Z."/>
            <person name="Zhang L."/>
            <person name="Thornton R."/>
            <person name="Coyle M."/>
            <person name="Francisco L."/>
            <person name="Jackson L."/>
            <person name="Javaid M."/>
            <person name="Korchina V."/>
            <person name="Kovar C."/>
            <person name="Mata R."/>
            <person name="Mathew T."/>
            <person name="Ngo R."/>
            <person name="Nguyen L."/>
            <person name="Nguyen N."/>
            <person name="Okwuonu G."/>
            <person name="Ongeri F."/>
            <person name="Pham C."/>
            <person name="Simmons D."/>
            <person name="Wilczek-Boney K."/>
            <person name="Hale W."/>
            <person name="Jakkamsetti A."/>
            <person name="Pham P."/>
            <person name="Ruth R."/>
            <person name="San Lucas F."/>
            <person name="Warren J."/>
            <person name="Zhang J."/>
            <person name="Zhao Z."/>
            <person name="Zhou C."/>
            <person name="Zhu D."/>
            <person name="Lee S."/>
            <person name="Bess C."/>
            <person name="Blankenburg K."/>
            <person name="Forbes L."/>
            <person name="Fu Q."/>
            <person name="Gubbala S."/>
            <person name="Hirani K."/>
            <person name="Jayaseelan J.C."/>
            <person name="Lara F."/>
            <person name="Munidasa M."/>
            <person name="Palculict T."/>
            <person name="Patil S."/>
            <person name="Pu L.-L."/>
            <person name="Saada N."/>
            <person name="Tang L."/>
            <person name="Weissenberger G."/>
            <person name="Zhu Y."/>
            <person name="Hemphill L."/>
            <person name="Shang Y."/>
            <person name="Youmans B."/>
            <person name="Ayvaz T."/>
            <person name="Ross M."/>
            <person name="Santibanez J."/>
            <person name="Aqrawi P."/>
            <person name="Gross S."/>
            <person name="Joshi V."/>
            <person name="Fowler G."/>
            <person name="Nazareth L."/>
            <person name="Reid J."/>
            <person name="Worley K."/>
            <person name="Petrosino J."/>
            <person name="Highlander S."/>
            <person name="Gibbs R."/>
        </authorList>
    </citation>
    <scope>NUCLEOTIDE SEQUENCE [LARGE SCALE GENOMIC DNA]</scope>
    <source>
        <strain evidence="4 5">SK160</strain>
    </source>
</reference>
<dbReference type="GO" id="GO:0006260">
    <property type="term" value="P:DNA replication"/>
    <property type="evidence" value="ECO:0007669"/>
    <property type="project" value="UniProtKB-UniRule"/>
</dbReference>
<dbReference type="GO" id="GO:0003697">
    <property type="term" value="F:single-stranded DNA binding"/>
    <property type="evidence" value="ECO:0007669"/>
    <property type="project" value="UniProtKB-UniRule"/>
</dbReference>
<keyword evidence="2" id="KW-0235">DNA replication</keyword>
<keyword evidence="2" id="KW-0233">DNA recombination</keyword>
<dbReference type="NCBIfam" id="NF005579">
    <property type="entry name" value="PRK07274.1"/>
    <property type="match status" value="1"/>
</dbReference>
<dbReference type="Proteomes" id="UP000004562">
    <property type="component" value="Unassembled WGS sequence"/>
</dbReference>
<dbReference type="HAMAP" id="MF_00984">
    <property type="entry name" value="SSB"/>
    <property type="match status" value="1"/>
</dbReference>
<evidence type="ECO:0000313" key="5">
    <source>
        <dbReference type="Proteomes" id="UP000004562"/>
    </source>
</evidence>
<sequence length="179" mass="20309">MFNGHRSLHYTNLIGRGQKAATFLFIYTIPHFFHFLPPFTNDKLGGYKMYNKVIVIGRLTATPELHKTANEKSVARATVAVNRRYKSQSGEREADFVNVVVWGRLAETLASYASKGSLISLDGELRTRRYEKEGATHYVTEVLCHSFQLLESRAQRALRENNSGADLADLVLEEEELPF</sequence>
<comment type="caution">
    <text evidence="4">The sequence shown here is derived from an EMBL/GenBank/DDBJ whole genome shotgun (WGS) entry which is preliminary data.</text>
</comment>
<dbReference type="Gene3D" id="2.40.50.140">
    <property type="entry name" value="Nucleic acid-binding proteins"/>
    <property type="match status" value="1"/>
</dbReference>
<keyword evidence="1 2" id="KW-0238">DNA-binding</keyword>
<gene>
    <name evidence="4" type="primary">ssb</name>
    <name evidence="4" type="ORF">HMPREF9384_0226</name>
</gene>
<feature type="short sequence motif" description="Important for interaction with partner proteins" evidence="2">
    <location>
        <begin position="174"/>
        <end position="179"/>
    </location>
</feature>
<dbReference type="HOGENOM" id="CLU_078758_6_1_9"/>
<dbReference type="PANTHER" id="PTHR10302">
    <property type="entry name" value="SINGLE-STRANDED DNA-BINDING PROTEIN"/>
    <property type="match status" value="1"/>
</dbReference>
<proteinExistence type="inferred from homology"/>
<comment type="caution">
    <text evidence="2">Lacks conserved residue(s) required for the propagation of feature annotation.</text>
</comment>
<keyword evidence="2" id="KW-0227">DNA damage</keyword>
<dbReference type="InterPro" id="IPR012340">
    <property type="entry name" value="NA-bd_OB-fold"/>
</dbReference>
<evidence type="ECO:0000256" key="1">
    <source>
        <dbReference type="ARBA" id="ARBA00023125"/>
    </source>
</evidence>
<dbReference type="GO" id="GO:0009295">
    <property type="term" value="C:nucleoid"/>
    <property type="evidence" value="ECO:0007669"/>
    <property type="project" value="TreeGrafter"/>
</dbReference>
<dbReference type="PANTHER" id="PTHR10302:SF27">
    <property type="entry name" value="SINGLE-STRANDED DNA-BINDING PROTEIN"/>
    <property type="match status" value="1"/>
</dbReference>
<dbReference type="GO" id="GO:0006281">
    <property type="term" value="P:DNA repair"/>
    <property type="evidence" value="ECO:0007669"/>
    <property type="project" value="UniProtKB-UniRule"/>
</dbReference>
<dbReference type="AlphaFoldDB" id="F0IQW4"/>
<evidence type="ECO:0000256" key="2">
    <source>
        <dbReference type="HAMAP-Rule" id="MF_00984"/>
    </source>
</evidence>